<dbReference type="RefSeq" id="WP_073380979.1">
    <property type="nucleotide sequence ID" value="NZ_FQZK01000013.1"/>
</dbReference>
<dbReference type="InterPro" id="IPR000600">
    <property type="entry name" value="ROK"/>
</dbReference>
<dbReference type="Proteomes" id="UP000184452">
    <property type="component" value="Unassembled WGS sequence"/>
</dbReference>
<dbReference type="Gene3D" id="1.10.10.10">
    <property type="entry name" value="Winged helix-like DNA-binding domain superfamily/Winged helix DNA-binding domain"/>
    <property type="match status" value="1"/>
</dbReference>
<dbReference type="SUPFAM" id="SSF46785">
    <property type="entry name" value="Winged helix' DNA-binding domain"/>
    <property type="match status" value="1"/>
</dbReference>
<dbReference type="AlphaFoldDB" id="A0A1M6PHH3"/>
<dbReference type="PROSITE" id="PS01125">
    <property type="entry name" value="ROK"/>
    <property type="match status" value="1"/>
</dbReference>
<reference evidence="3 4" key="1">
    <citation type="submission" date="2016-11" db="EMBL/GenBank/DDBJ databases">
        <authorList>
            <person name="Jaros S."/>
            <person name="Januszkiewicz K."/>
            <person name="Wedrychowicz H."/>
        </authorList>
    </citation>
    <scope>NUCLEOTIDE SEQUENCE [LARGE SCALE GENOMIC DNA]</scope>
    <source>
        <strain evidence="3 4">CGMCC 4.5723</strain>
    </source>
</reference>
<gene>
    <name evidence="3" type="ORF">SAMN05421803_11382</name>
</gene>
<evidence type="ECO:0000313" key="4">
    <source>
        <dbReference type="Proteomes" id="UP000184452"/>
    </source>
</evidence>
<dbReference type="Pfam" id="PF24034">
    <property type="entry name" value="DUF7343"/>
    <property type="match status" value="1"/>
</dbReference>
<evidence type="ECO:0000259" key="2">
    <source>
        <dbReference type="Pfam" id="PF24034"/>
    </source>
</evidence>
<dbReference type="PANTHER" id="PTHR18964">
    <property type="entry name" value="ROK (REPRESSOR, ORF, KINASE) FAMILY"/>
    <property type="match status" value="1"/>
</dbReference>
<dbReference type="Pfam" id="PF00480">
    <property type="entry name" value="ROK"/>
    <property type="match status" value="1"/>
</dbReference>
<keyword evidence="3" id="KW-0418">Kinase</keyword>
<dbReference type="InterPro" id="IPR049874">
    <property type="entry name" value="ROK_cs"/>
</dbReference>
<proteinExistence type="inferred from homology"/>
<organism evidence="3 4">
    <name type="scientific">Nocardiopsis flavescens</name>
    <dbReference type="NCBI Taxonomy" id="758803"/>
    <lineage>
        <taxon>Bacteria</taxon>
        <taxon>Bacillati</taxon>
        <taxon>Actinomycetota</taxon>
        <taxon>Actinomycetes</taxon>
        <taxon>Streptosporangiales</taxon>
        <taxon>Nocardiopsidaceae</taxon>
        <taxon>Nocardiopsis</taxon>
    </lineage>
</organism>
<dbReference type="PANTHER" id="PTHR18964:SF173">
    <property type="entry name" value="GLUCOKINASE"/>
    <property type="match status" value="1"/>
</dbReference>
<dbReference type="EMBL" id="FQZK01000013">
    <property type="protein sequence ID" value="SHK07372.1"/>
    <property type="molecule type" value="Genomic_DNA"/>
</dbReference>
<dbReference type="InterPro" id="IPR043129">
    <property type="entry name" value="ATPase_NBD"/>
</dbReference>
<dbReference type="Gene3D" id="3.30.420.40">
    <property type="match status" value="2"/>
</dbReference>
<dbReference type="GO" id="GO:0016301">
    <property type="term" value="F:kinase activity"/>
    <property type="evidence" value="ECO:0007669"/>
    <property type="project" value="UniProtKB-KW"/>
</dbReference>
<dbReference type="STRING" id="758803.SAMN05421803_11382"/>
<dbReference type="InterPro" id="IPR036388">
    <property type="entry name" value="WH-like_DNA-bd_sf"/>
</dbReference>
<dbReference type="InterPro" id="IPR055767">
    <property type="entry name" value="DUF7343"/>
</dbReference>
<evidence type="ECO:0000313" key="3">
    <source>
        <dbReference type="EMBL" id="SHK07372.1"/>
    </source>
</evidence>
<dbReference type="SUPFAM" id="SSF53067">
    <property type="entry name" value="Actin-like ATPase domain"/>
    <property type="match status" value="1"/>
</dbReference>
<feature type="domain" description="DUF7343" evidence="2">
    <location>
        <begin position="18"/>
        <end position="62"/>
    </location>
</feature>
<comment type="similarity">
    <text evidence="1">Belongs to the ROK (NagC/XylR) family.</text>
</comment>
<keyword evidence="4" id="KW-1185">Reference proteome</keyword>
<dbReference type="InterPro" id="IPR036390">
    <property type="entry name" value="WH_DNA-bd_sf"/>
</dbReference>
<dbReference type="OrthoDB" id="3863906at2"/>
<keyword evidence="3" id="KW-0808">Transferase</keyword>
<accession>A0A1M6PHH3</accession>
<sequence length="391" mass="40375">MTDTAVTPGSQSALRQANERRVVEVLRRDGTRTQAELARATGLSAASVSNIVRGLRAAGTVAVHDTSSNGRRARAVTLVRPPGTVVAIDFAPERVTVALGDSEGNMLAREEIEYDVAADADRGVRRASWLAETALLRARIDLSTVASVVASVPGPIDPHSGEVGGISCLPRWAGFRPAAALGERLGVPVIAENDANLAVLAELHKGAGQGADHLIHLVISDGVGAGIIIAGTLFRGAGGTAGEVGHIALDQRGQVCRCGNRGCLETFVGAGYLMDMLPQNSYVSHGPGPAGVEDLVGAARSGDPGCRRIIAEAGTALGQGLAIMANLFNPDRVIVGGELSEAGELLLDPMRRAMELGALGSALSRLELVRGELGRDASLYGALRMAAQSTR</sequence>
<name>A0A1M6PHH3_9ACTN</name>
<protein>
    <submittedName>
        <fullName evidence="3">Sugar kinase of the NBD/HSP70 family, may contain an N-terminal HTH domain</fullName>
    </submittedName>
</protein>
<evidence type="ECO:0000256" key="1">
    <source>
        <dbReference type="ARBA" id="ARBA00006479"/>
    </source>
</evidence>